<name>A0A319CC43_9EURO</name>
<organism evidence="1 2">
    <name type="scientific">Aspergillus uvarum CBS 121591</name>
    <dbReference type="NCBI Taxonomy" id="1448315"/>
    <lineage>
        <taxon>Eukaryota</taxon>
        <taxon>Fungi</taxon>
        <taxon>Dikarya</taxon>
        <taxon>Ascomycota</taxon>
        <taxon>Pezizomycotina</taxon>
        <taxon>Eurotiomycetes</taxon>
        <taxon>Eurotiomycetidae</taxon>
        <taxon>Eurotiales</taxon>
        <taxon>Aspergillaceae</taxon>
        <taxon>Aspergillus</taxon>
        <taxon>Aspergillus subgen. Circumdati</taxon>
    </lineage>
</organism>
<dbReference type="RefSeq" id="XP_025491531.1">
    <property type="nucleotide sequence ID" value="XM_025636995.1"/>
</dbReference>
<dbReference type="AlphaFoldDB" id="A0A319CC43"/>
<dbReference type="Proteomes" id="UP000248340">
    <property type="component" value="Unassembled WGS sequence"/>
</dbReference>
<dbReference type="GeneID" id="37139736"/>
<gene>
    <name evidence="1" type="ORF">BO82DRAFT_365215</name>
</gene>
<reference evidence="1 2" key="1">
    <citation type="submission" date="2016-12" db="EMBL/GenBank/DDBJ databases">
        <title>The genomes of Aspergillus section Nigri reveals drivers in fungal speciation.</title>
        <authorList>
            <consortium name="DOE Joint Genome Institute"/>
            <person name="Vesth T.C."/>
            <person name="Nybo J."/>
            <person name="Theobald S."/>
            <person name="Brandl J."/>
            <person name="Frisvad J.C."/>
            <person name="Nielsen K.F."/>
            <person name="Lyhne E.K."/>
            <person name="Kogle M.E."/>
            <person name="Kuo A."/>
            <person name="Riley R."/>
            <person name="Clum A."/>
            <person name="Nolan M."/>
            <person name="Lipzen A."/>
            <person name="Salamov A."/>
            <person name="Henrissat B."/>
            <person name="Wiebenga A."/>
            <person name="De Vries R.P."/>
            <person name="Grigoriev I.V."/>
            <person name="Mortensen U.H."/>
            <person name="Andersen M.R."/>
            <person name="Baker S.E."/>
        </authorList>
    </citation>
    <scope>NUCLEOTIDE SEQUENCE [LARGE SCALE GENOMIC DNA]</scope>
    <source>
        <strain evidence="1 2">CBS 121591</strain>
    </source>
</reference>
<accession>A0A319CC43</accession>
<proteinExistence type="predicted"/>
<dbReference type="OrthoDB" id="10377297at2759"/>
<keyword evidence="2" id="KW-1185">Reference proteome</keyword>
<evidence type="ECO:0000313" key="1">
    <source>
        <dbReference type="EMBL" id="PYH81331.1"/>
    </source>
</evidence>
<evidence type="ECO:0000313" key="2">
    <source>
        <dbReference type="Proteomes" id="UP000248340"/>
    </source>
</evidence>
<protein>
    <submittedName>
        <fullName evidence="1">Uncharacterized protein</fullName>
    </submittedName>
</protein>
<dbReference type="EMBL" id="KZ821703">
    <property type="protein sequence ID" value="PYH81331.1"/>
    <property type="molecule type" value="Genomic_DNA"/>
</dbReference>
<sequence length="182" mass="19822">MPQIPHGHHQLLVVKQPAIVWETAEFSSGSSSVQLCPASSRLSQPPSRYLTTLFAMGTVLPSSEAGLSGMTTGGSMSEFVPYDPSTVHPESKQFFCIVQTSSISNPSGQPYNLVRMTALGHRALAAAMLPFPPPWRFFYYRPSASALSNHVFVFVRSSLFLPTAQTAWCVSNPNPLYPTTSQ</sequence>
<dbReference type="VEuPathDB" id="FungiDB:BO82DRAFT_365215"/>